<dbReference type="EMBL" id="AP015035">
    <property type="protein sequence ID" value="BAT79049.1"/>
    <property type="molecule type" value="Genomic_DNA"/>
</dbReference>
<evidence type="ECO:0000313" key="2">
    <source>
        <dbReference type="EMBL" id="BAT79049.1"/>
    </source>
</evidence>
<protein>
    <submittedName>
        <fullName evidence="2">Uncharacterized protein</fullName>
    </submittedName>
</protein>
<gene>
    <name evidence="2" type="primary">Vigan.02G185100</name>
    <name evidence="2" type="ORF">VIGAN_02185100</name>
</gene>
<evidence type="ECO:0000256" key="1">
    <source>
        <dbReference type="SAM" id="MobiDB-lite"/>
    </source>
</evidence>
<dbReference type="AlphaFoldDB" id="A0A0S3REJ4"/>
<feature type="compositionally biased region" description="Low complexity" evidence="1">
    <location>
        <begin position="22"/>
        <end position="38"/>
    </location>
</feature>
<feature type="compositionally biased region" description="Basic and acidic residues" evidence="1">
    <location>
        <begin position="62"/>
        <end position="71"/>
    </location>
</feature>
<evidence type="ECO:0000313" key="3">
    <source>
        <dbReference type="Proteomes" id="UP000291084"/>
    </source>
</evidence>
<keyword evidence="3" id="KW-1185">Reference proteome</keyword>
<accession>A0A0S3REJ4</accession>
<sequence>ISPAACMHPEAHIQLWRVTLSPARPGNHGAAAAPAEANMSSQGAAAFSLESSRRPAVPAATEEEKSPAAAA</sequence>
<name>A0A0S3REJ4_PHAAN</name>
<proteinExistence type="predicted"/>
<reference evidence="2 3" key="1">
    <citation type="journal article" date="2015" name="Sci. Rep.">
        <title>The power of single molecule real-time sequencing technology in the de novo assembly of a eukaryotic genome.</title>
        <authorList>
            <person name="Sakai H."/>
            <person name="Naito K."/>
            <person name="Ogiso-Tanaka E."/>
            <person name="Takahashi Y."/>
            <person name="Iseki K."/>
            <person name="Muto C."/>
            <person name="Satou K."/>
            <person name="Teruya K."/>
            <person name="Shiroma A."/>
            <person name="Shimoji M."/>
            <person name="Hirano T."/>
            <person name="Itoh T."/>
            <person name="Kaga A."/>
            <person name="Tomooka N."/>
        </authorList>
    </citation>
    <scope>NUCLEOTIDE SEQUENCE [LARGE SCALE GENOMIC DNA]</scope>
    <source>
        <strain evidence="3">cv. Shumari</strain>
    </source>
</reference>
<dbReference type="Proteomes" id="UP000291084">
    <property type="component" value="Chromosome 2"/>
</dbReference>
<organism evidence="2 3">
    <name type="scientific">Vigna angularis var. angularis</name>
    <dbReference type="NCBI Taxonomy" id="157739"/>
    <lineage>
        <taxon>Eukaryota</taxon>
        <taxon>Viridiplantae</taxon>
        <taxon>Streptophyta</taxon>
        <taxon>Embryophyta</taxon>
        <taxon>Tracheophyta</taxon>
        <taxon>Spermatophyta</taxon>
        <taxon>Magnoliopsida</taxon>
        <taxon>eudicotyledons</taxon>
        <taxon>Gunneridae</taxon>
        <taxon>Pentapetalae</taxon>
        <taxon>rosids</taxon>
        <taxon>fabids</taxon>
        <taxon>Fabales</taxon>
        <taxon>Fabaceae</taxon>
        <taxon>Papilionoideae</taxon>
        <taxon>50 kb inversion clade</taxon>
        <taxon>NPAAA clade</taxon>
        <taxon>indigoferoid/millettioid clade</taxon>
        <taxon>Phaseoleae</taxon>
        <taxon>Vigna</taxon>
    </lineage>
</organism>
<feature type="region of interest" description="Disordered" evidence="1">
    <location>
        <begin position="22"/>
        <end position="71"/>
    </location>
</feature>
<feature type="non-terminal residue" evidence="2">
    <location>
        <position position="1"/>
    </location>
</feature>